<dbReference type="RefSeq" id="XP_003030657.1">
    <property type="nucleotide sequence ID" value="XM_003030611.1"/>
</dbReference>
<feature type="transmembrane region" description="Helical" evidence="1">
    <location>
        <begin position="106"/>
        <end position="133"/>
    </location>
</feature>
<protein>
    <submittedName>
        <fullName evidence="2">Uncharacterized protein</fullName>
    </submittedName>
</protein>
<keyword evidence="1" id="KW-1133">Transmembrane helix</keyword>
<dbReference type="VEuPathDB" id="FungiDB:SCHCODRAFT_01155569"/>
<feature type="transmembrane region" description="Helical" evidence="1">
    <location>
        <begin position="373"/>
        <end position="397"/>
    </location>
</feature>
<organism evidence="3">
    <name type="scientific">Schizophyllum commune (strain H4-8 / FGSC 9210)</name>
    <name type="common">Split gill fungus</name>
    <dbReference type="NCBI Taxonomy" id="578458"/>
    <lineage>
        <taxon>Eukaryota</taxon>
        <taxon>Fungi</taxon>
        <taxon>Dikarya</taxon>
        <taxon>Basidiomycota</taxon>
        <taxon>Agaricomycotina</taxon>
        <taxon>Agaricomycetes</taxon>
        <taxon>Agaricomycetidae</taxon>
        <taxon>Agaricales</taxon>
        <taxon>Schizophyllaceae</taxon>
        <taxon>Schizophyllum</taxon>
    </lineage>
</organism>
<dbReference type="GeneID" id="9592405"/>
<feature type="transmembrane region" description="Helical" evidence="1">
    <location>
        <begin position="409"/>
        <end position="432"/>
    </location>
</feature>
<keyword evidence="1" id="KW-0472">Membrane</keyword>
<dbReference type="InParanoid" id="D8QA15"/>
<evidence type="ECO:0000313" key="3">
    <source>
        <dbReference type="Proteomes" id="UP000007431"/>
    </source>
</evidence>
<reference evidence="2 3" key="1">
    <citation type="journal article" date="2010" name="Nat. Biotechnol.">
        <title>Genome sequence of the model mushroom Schizophyllum commune.</title>
        <authorList>
            <person name="Ohm R.A."/>
            <person name="de Jong J.F."/>
            <person name="Lugones L.G."/>
            <person name="Aerts A."/>
            <person name="Kothe E."/>
            <person name="Stajich J.E."/>
            <person name="de Vries R.P."/>
            <person name="Record E."/>
            <person name="Levasseur A."/>
            <person name="Baker S.E."/>
            <person name="Bartholomew K.A."/>
            <person name="Coutinho P.M."/>
            <person name="Erdmann S."/>
            <person name="Fowler T.J."/>
            <person name="Gathman A.C."/>
            <person name="Lombard V."/>
            <person name="Henrissat B."/>
            <person name="Knabe N."/>
            <person name="Kuees U."/>
            <person name="Lilly W.W."/>
            <person name="Lindquist E."/>
            <person name="Lucas S."/>
            <person name="Magnuson J.K."/>
            <person name="Piumi F."/>
            <person name="Raudaskoski M."/>
            <person name="Salamov A."/>
            <person name="Schmutz J."/>
            <person name="Schwarze F.W.M.R."/>
            <person name="vanKuyk P.A."/>
            <person name="Horton J.S."/>
            <person name="Grigoriev I.V."/>
            <person name="Woesten H.A.B."/>
        </authorList>
    </citation>
    <scope>NUCLEOTIDE SEQUENCE [LARGE SCALE GENOMIC DNA]</scope>
    <source>
        <strain evidence="3">H4-8 / FGSC 9210</strain>
    </source>
</reference>
<feature type="transmembrane region" description="Helical" evidence="1">
    <location>
        <begin position="293"/>
        <end position="318"/>
    </location>
</feature>
<dbReference type="KEGG" id="scm:SCHCO_01155569"/>
<feature type="transmembrane region" description="Helical" evidence="1">
    <location>
        <begin position="486"/>
        <end position="510"/>
    </location>
</feature>
<feature type="transmembrane region" description="Helical" evidence="1">
    <location>
        <begin position="453"/>
        <end position="474"/>
    </location>
</feature>
<keyword evidence="1" id="KW-0812">Transmembrane</keyword>
<feature type="transmembrane region" description="Helical" evidence="1">
    <location>
        <begin position="153"/>
        <end position="172"/>
    </location>
</feature>
<feature type="transmembrane region" description="Helical" evidence="1">
    <location>
        <begin position="34"/>
        <end position="60"/>
    </location>
</feature>
<dbReference type="EMBL" id="GL377308">
    <property type="protein sequence ID" value="EFI95754.1"/>
    <property type="molecule type" value="Genomic_DNA"/>
</dbReference>
<dbReference type="AlphaFoldDB" id="D8QA15"/>
<proteinExistence type="predicted"/>
<evidence type="ECO:0000313" key="2">
    <source>
        <dbReference type="EMBL" id="EFI95754.1"/>
    </source>
</evidence>
<feature type="transmembrane region" description="Helical" evidence="1">
    <location>
        <begin position="267"/>
        <end position="287"/>
    </location>
</feature>
<gene>
    <name evidence="2" type="ORF">SCHCODRAFT_110770</name>
</gene>
<dbReference type="OrthoDB" id="10353121at2759"/>
<evidence type="ECO:0000256" key="1">
    <source>
        <dbReference type="SAM" id="Phobius"/>
    </source>
</evidence>
<sequence>MRASEAWRTTAQAAFEDDLMYLKVALKQTGVDSLFYGVQLALTIAALSSLAISSATLLLYGERGSFGQTTGWSEAYCCSFDEMGKTAGIIAECMWSVMTQLSQKSVLYTLLLALPLLSTNLVATTLVGLRIWLRITIKIEEPKPLSAYNVVNAIWLSLAGIYPTFVVLAVAVKEDGSSVFRMDQSEAPSAHDAPKAPIRIWRQASAHSLFKTKTPASVIAALALYHGLEREFAISALMFAAPTPDLPLNAHDVATLKITLMRTGVDLLFYGVQAPLFVVAMVVLAYREKRRPFIPFAVTSLFLSSTIGVAVGLSFYILQLPAAFHTRTLDNAGVLRALNVTLAIADRYNYVMSDAIVVWRALVLWKDCVAVKWVLGTCICSSILGAITECVFALQAAFRGQVESTGHGLVLVIPLLLTNLVATSLIAVQFWYYRRDVKGRLGIFERASLVEKVIVLFVESGLVICSIWAVNLIIKVIKSANTFGAYGILGAAYHSISGIYPTFIVLVIALQKRAATRASCEAAQSLDPSWSQKVNAKFTDAELVKDNDEIEAVPR</sequence>
<name>D8QA15_SCHCM</name>
<feature type="non-terminal residue" evidence="2">
    <location>
        <position position="555"/>
    </location>
</feature>
<keyword evidence="3" id="KW-1185">Reference proteome</keyword>
<dbReference type="Proteomes" id="UP000007431">
    <property type="component" value="Unassembled WGS sequence"/>
</dbReference>
<accession>D8QA15</accession>
<dbReference type="HOGENOM" id="CLU_491030_0_0_1"/>